<evidence type="ECO:0000313" key="12">
    <source>
        <dbReference type="Proteomes" id="UP000460949"/>
    </source>
</evidence>
<dbReference type="FunFam" id="3.40.50.2300:FF:000001">
    <property type="entry name" value="DNA-binding response regulator PhoB"/>
    <property type="match status" value="1"/>
</dbReference>
<feature type="modified residue" description="4-aspartylphosphate" evidence="7">
    <location>
        <position position="53"/>
    </location>
</feature>
<dbReference type="InterPro" id="IPR039420">
    <property type="entry name" value="WalR-like"/>
</dbReference>
<dbReference type="Gene3D" id="1.10.10.10">
    <property type="entry name" value="Winged helix-like DNA-binding domain superfamily/Winged helix DNA-binding domain"/>
    <property type="match status" value="1"/>
</dbReference>
<dbReference type="Proteomes" id="UP000460949">
    <property type="component" value="Unassembled WGS sequence"/>
</dbReference>
<dbReference type="EMBL" id="WMET01000002">
    <property type="protein sequence ID" value="MYL20350.1"/>
    <property type="molecule type" value="Genomic_DNA"/>
</dbReference>
<dbReference type="CDD" id="cd17574">
    <property type="entry name" value="REC_OmpR"/>
    <property type="match status" value="1"/>
</dbReference>
<dbReference type="SMART" id="SM00862">
    <property type="entry name" value="Trans_reg_C"/>
    <property type="match status" value="1"/>
</dbReference>
<sequence length="228" mass="26408">MNRLIGLVEDDPNIRDIVEAYLKKEGYQVTSVETAEEAWGIFEESSPDLWVLDIMLPGMDGYEFCKKIRLTSEVPIIIISAKDDEIDKILGLELGGDDYLTKPFSPRELVARVKRHLKRWEAMKPLSEEELDVIKAGDLELSEAERRAYFKGVEVEVTTKEFELLRILASQENRAFSREELLIKVWGDDYYGSDRAVDDLVKRLRKKIRELPIETVWGHGYRLRDQSS</sequence>
<dbReference type="RefSeq" id="WP_160836973.1">
    <property type="nucleotide sequence ID" value="NZ_JAIVAK010000001.1"/>
</dbReference>
<evidence type="ECO:0000256" key="2">
    <source>
        <dbReference type="ARBA" id="ARBA00022553"/>
    </source>
</evidence>
<evidence type="ECO:0000256" key="8">
    <source>
        <dbReference type="PROSITE-ProRule" id="PRU01091"/>
    </source>
</evidence>
<keyword evidence="5 8" id="KW-0238">DNA-binding</keyword>
<dbReference type="GO" id="GO:0006355">
    <property type="term" value="P:regulation of DNA-templated transcription"/>
    <property type="evidence" value="ECO:0007669"/>
    <property type="project" value="InterPro"/>
</dbReference>
<dbReference type="GO" id="GO:0005829">
    <property type="term" value="C:cytosol"/>
    <property type="evidence" value="ECO:0007669"/>
    <property type="project" value="TreeGrafter"/>
</dbReference>
<dbReference type="SUPFAM" id="SSF46894">
    <property type="entry name" value="C-terminal effector domain of the bipartite response regulators"/>
    <property type="match status" value="1"/>
</dbReference>
<evidence type="ECO:0000256" key="5">
    <source>
        <dbReference type="ARBA" id="ARBA00023125"/>
    </source>
</evidence>
<dbReference type="Pfam" id="PF00072">
    <property type="entry name" value="Response_reg"/>
    <property type="match status" value="1"/>
</dbReference>
<dbReference type="GO" id="GO:0000976">
    <property type="term" value="F:transcription cis-regulatory region binding"/>
    <property type="evidence" value="ECO:0007669"/>
    <property type="project" value="TreeGrafter"/>
</dbReference>
<evidence type="ECO:0000256" key="6">
    <source>
        <dbReference type="ARBA" id="ARBA00023163"/>
    </source>
</evidence>
<keyword evidence="2 7" id="KW-0597">Phosphoprotein</keyword>
<dbReference type="OrthoDB" id="9790442at2"/>
<keyword evidence="3" id="KW-0902">Two-component regulatory system</keyword>
<dbReference type="AlphaFoldDB" id="A0A845DS76"/>
<dbReference type="GO" id="GO:0000156">
    <property type="term" value="F:phosphorelay response regulator activity"/>
    <property type="evidence" value="ECO:0007669"/>
    <property type="project" value="TreeGrafter"/>
</dbReference>
<evidence type="ECO:0000259" key="10">
    <source>
        <dbReference type="PROSITE" id="PS51755"/>
    </source>
</evidence>
<evidence type="ECO:0000256" key="4">
    <source>
        <dbReference type="ARBA" id="ARBA00023015"/>
    </source>
</evidence>
<dbReference type="InterPro" id="IPR016032">
    <property type="entry name" value="Sig_transdc_resp-reg_C-effctor"/>
</dbReference>
<dbReference type="Gene3D" id="6.10.250.690">
    <property type="match status" value="1"/>
</dbReference>
<dbReference type="InterPro" id="IPR001789">
    <property type="entry name" value="Sig_transdc_resp-reg_receiver"/>
</dbReference>
<dbReference type="SMART" id="SM00448">
    <property type="entry name" value="REC"/>
    <property type="match status" value="1"/>
</dbReference>
<dbReference type="PROSITE" id="PS51755">
    <property type="entry name" value="OMPR_PHOB"/>
    <property type="match status" value="1"/>
</dbReference>
<name>A0A845DS76_9BACI</name>
<evidence type="ECO:0000259" key="9">
    <source>
        <dbReference type="PROSITE" id="PS50110"/>
    </source>
</evidence>
<protein>
    <submittedName>
        <fullName evidence="11">Response regulator</fullName>
    </submittedName>
</protein>
<accession>A0A845DS76</accession>
<keyword evidence="6" id="KW-0804">Transcription</keyword>
<feature type="DNA-binding region" description="OmpR/PhoB-type" evidence="8">
    <location>
        <begin position="131"/>
        <end position="225"/>
    </location>
</feature>
<gene>
    <name evidence="11" type="ORF">GLW04_10655</name>
</gene>
<evidence type="ECO:0000256" key="3">
    <source>
        <dbReference type="ARBA" id="ARBA00023012"/>
    </source>
</evidence>
<dbReference type="InterPro" id="IPR036388">
    <property type="entry name" value="WH-like_DNA-bd_sf"/>
</dbReference>
<dbReference type="Pfam" id="PF00486">
    <property type="entry name" value="Trans_reg_C"/>
    <property type="match status" value="1"/>
</dbReference>
<dbReference type="CDD" id="cd00383">
    <property type="entry name" value="trans_reg_C"/>
    <property type="match status" value="1"/>
</dbReference>
<dbReference type="SUPFAM" id="SSF52172">
    <property type="entry name" value="CheY-like"/>
    <property type="match status" value="1"/>
</dbReference>
<dbReference type="PANTHER" id="PTHR48111:SF24">
    <property type="entry name" value="TRANSCRIPTIONAL REGULATORY PROTEIN CSSR"/>
    <property type="match status" value="1"/>
</dbReference>
<dbReference type="InterPro" id="IPR001867">
    <property type="entry name" value="OmpR/PhoB-type_DNA-bd"/>
</dbReference>
<feature type="domain" description="Response regulatory" evidence="9">
    <location>
        <begin position="4"/>
        <end position="117"/>
    </location>
</feature>
<dbReference type="InterPro" id="IPR011006">
    <property type="entry name" value="CheY-like_superfamily"/>
</dbReference>
<keyword evidence="4" id="KW-0805">Transcription regulation</keyword>
<dbReference type="PROSITE" id="PS50110">
    <property type="entry name" value="RESPONSE_REGULATORY"/>
    <property type="match status" value="1"/>
</dbReference>
<dbReference type="PANTHER" id="PTHR48111">
    <property type="entry name" value="REGULATOR OF RPOS"/>
    <property type="match status" value="1"/>
</dbReference>
<feature type="domain" description="OmpR/PhoB-type" evidence="10">
    <location>
        <begin position="131"/>
        <end position="225"/>
    </location>
</feature>
<evidence type="ECO:0000256" key="1">
    <source>
        <dbReference type="ARBA" id="ARBA00004496"/>
    </source>
</evidence>
<evidence type="ECO:0000256" key="7">
    <source>
        <dbReference type="PROSITE-ProRule" id="PRU00169"/>
    </source>
</evidence>
<dbReference type="Gene3D" id="3.40.50.2300">
    <property type="match status" value="1"/>
</dbReference>
<comment type="subcellular location">
    <subcellularLocation>
        <location evidence="1">Cytoplasm</location>
    </subcellularLocation>
</comment>
<comment type="caution">
    <text evidence="11">The sequence shown here is derived from an EMBL/GenBank/DDBJ whole genome shotgun (WGS) entry which is preliminary data.</text>
</comment>
<evidence type="ECO:0000313" key="11">
    <source>
        <dbReference type="EMBL" id="MYL20350.1"/>
    </source>
</evidence>
<dbReference type="GO" id="GO:0032993">
    <property type="term" value="C:protein-DNA complex"/>
    <property type="evidence" value="ECO:0007669"/>
    <property type="project" value="TreeGrafter"/>
</dbReference>
<organism evidence="11 12">
    <name type="scientific">Halobacillus litoralis</name>
    <dbReference type="NCBI Taxonomy" id="45668"/>
    <lineage>
        <taxon>Bacteria</taxon>
        <taxon>Bacillati</taxon>
        <taxon>Bacillota</taxon>
        <taxon>Bacilli</taxon>
        <taxon>Bacillales</taxon>
        <taxon>Bacillaceae</taxon>
        <taxon>Halobacillus</taxon>
    </lineage>
</organism>
<proteinExistence type="predicted"/>
<reference evidence="11 12" key="1">
    <citation type="submission" date="2019-11" db="EMBL/GenBank/DDBJ databases">
        <title>Genome sequences of 17 halophilic strains isolated from different environments.</title>
        <authorList>
            <person name="Furrow R.E."/>
        </authorList>
    </citation>
    <scope>NUCLEOTIDE SEQUENCE [LARGE SCALE GENOMIC DNA]</scope>
    <source>
        <strain evidence="11 12">22511_23_Filter</strain>
    </source>
</reference>